<dbReference type="Proteomes" id="UP001627408">
    <property type="component" value="Unassembled WGS sequence"/>
</dbReference>
<keyword evidence="2" id="KW-1185">Reference proteome</keyword>
<organism evidence="1 2">
    <name type="scientific">Tateyamaria armeniaca</name>
    <dbReference type="NCBI Taxonomy" id="2518930"/>
    <lineage>
        <taxon>Bacteria</taxon>
        <taxon>Pseudomonadati</taxon>
        <taxon>Pseudomonadota</taxon>
        <taxon>Alphaproteobacteria</taxon>
        <taxon>Rhodobacterales</taxon>
        <taxon>Roseobacteraceae</taxon>
        <taxon>Tateyamaria</taxon>
    </lineage>
</organism>
<sequence>MSYAVSAALQSAVFAAISTDPGVVAAVGDAVYDALPSGVLPGLYVSLGPETVRAEDDKTGSGSAHRFVISVVTDVPGFRAAKEAAGAVTDALHAADLTLTRGRLVSLRFQRARAFKIEKGTGRRIDLTFRARVEDN</sequence>
<dbReference type="EMBL" id="JBHDIY010000002">
    <property type="protein sequence ID" value="MFL4471508.1"/>
    <property type="molecule type" value="Genomic_DNA"/>
</dbReference>
<dbReference type="Gene3D" id="3.30.2000.30">
    <property type="match status" value="1"/>
</dbReference>
<gene>
    <name evidence="1" type="ORF">ACERZ8_17095</name>
</gene>
<proteinExistence type="predicted"/>
<dbReference type="Pfam" id="PF11367">
    <property type="entry name" value="Tail_completion_gp17"/>
    <property type="match status" value="1"/>
</dbReference>
<dbReference type="InterPro" id="IPR053745">
    <property type="entry name" value="Viral_Tail_Comp_sf"/>
</dbReference>
<comment type="caution">
    <text evidence="1">The sequence shown here is derived from an EMBL/GenBank/DDBJ whole genome shotgun (WGS) entry which is preliminary data.</text>
</comment>
<protein>
    <submittedName>
        <fullName evidence="1">DUF3168 domain-containing protein</fullName>
    </submittedName>
</protein>
<name>A0ABW8UWH1_9RHOB</name>
<evidence type="ECO:0000313" key="2">
    <source>
        <dbReference type="Proteomes" id="UP001627408"/>
    </source>
</evidence>
<dbReference type="InterPro" id="IPR021508">
    <property type="entry name" value="Gp17-like"/>
</dbReference>
<accession>A0ABW8UWH1</accession>
<reference evidence="1 2" key="1">
    <citation type="submission" date="2024-08" db="EMBL/GenBank/DDBJ databases">
        <title>Tateyamaria sp. nov., isolated from marine algae.</title>
        <authorList>
            <person name="Choi B.J."/>
            <person name="Kim J.M."/>
            <person name="Lee J.K."/>
            <person name="Choi D.G."/>
            <person name="Bayburt H."/>
            <person name="Baek J.H."/>
            <person name="Han D.M."/>
            <person name="Jeon C.O."/>
        </authorList>
    </citation>
    <scope>NUCLEOTIDE SEQUENCE [LARGE SCALE GENOMIC DNA]</scope>
    <source>
        <strain evidence="1 2">KMU-156</strain>
    </source>
</reference>
<dbReference type="RefSeq" id="WP_407593351.1">
    <property type="nucleotide sequence ID" value="NZ_JBHDIY010000002.1"/>
</dbReference>
<evidence type="ECO:0000313" key="1">
    <source>
        <dbReference type="EMBL" id="MFL4471508.1"/>
    </source>
</evidence>